<feature type="compositionally biased region" description="Polar residues" evidence="9">
    <location>
        <begin position="357"/>
        <end position="369"/>
    </location>
</feature>
<evidence type="ECO:0000313" key="10">
    <source>
        <dbReference type="EMBL" id="CAG8492907.1"/>
    </source>
</evidence>
<feature type="compositionally biased region" description="Basic and acidic residues" evidence="9">
    <location>
        <begin position="284"/>
        <end position="297"/>
    </location>
</feature>
<accession>A0A9N8ZG37</accession>
<evidence type="ECO:0000256" key="1">
    <source>
        <dbReference type="ARBA" id="ARBA00004123"/>
    </source>
</evidence>
<feature type="region of interest" description="Disordered" evidence="9">
    <location>
        <begin position="183"/>
        <end position="516"/>
    </location>
</feature>
<keyword evidence="8" id="KW-0539">Nucleus</keyword>
<feature type="compositionally biased region" description="Basic and acidic residues" evidence="9">
    <location>
        <begin position="636"/>
        <end position="645"/>
    </location>
</feature>
<feature type="compositionally biased region" description="Polar residues" evidence="9">
    <location>
        <begin position="229"/>
        <end position="250"/>
    </location>
</feature>
<dbReference type="AlphaFoldDB" id="A0A9N8ZG37"/>
<feature type="compositionally biased region" description="Basic and acidic residues" evidence="9">
    <location>
        <begin position="370"/>
        <end position="385"/>
    </location>
</feature>
<evidence type="ECO:0000256" key="5">
    <source>
        <dbReference type="ARBA" id="ARBA00022664"/>
    </source>
</evidence>
<comment type="caution">
    <text evidence="10">The sequence shown here is derived from an EMBL/GenBank/DDBJ whole genome shotgun (WGS) entry which is preliminary data.</text>
</comment>
<dbReference type="PRINTS" id="PR00929">
    <property type="entry name" value="ATHOOK"/>
</dbReference>
<dbReference type="GO" id="GO:0000974">
    <property type="term" value="C:Prp19 complex"/>
    <property type="evidence" value="ECO:0007669"/>
    <property type="project" value="TreeGrafter"/>
</dbReference>
<protein>
    <recommendedName>
        <fullName evidence="4">Pre-mRNA-splicing factor SYF2</fullName>
    </recommendedName>
    <alternativeName>
        <fullName evidence="3">Pre-mRNA-splicing factor syf2</fullName>
    </alternativeName>
</protein>
<feature type="compositionally biased region" description="Basic residues" evidence="9">
    <location>
        <begin position="256"/>
        <end position="266"/>
    </location>
</feature>
<feature type="compositionally biased region" description="Basic and acidic residues" evidence="9">
    <location>
        <begin position="311"/>
        <end position="322"/>
    </location>
</feature>
<organism evidence="10 11">
    <name type="scientific">Acaulospora morrowiae</name>
    <dbReference type="NCBI Taxonomy" id="94023"/>
    <lineage>
        <taxon>Eukaryota</taxon>
        <taxon>Fungi</taxon>
        <taxon>Fungi incertae sedis</taxon>
        <taxon>Mucoromycota</taxon>
        <taxon>Glomeromycotina</taxon>
        <taxon>Glomeromycetes</taxon>
        <taxon>Diversisporales</taxon>
        <taxon>Acaulosporaceae</taxon>
        <taxon>Acaulospora</taxon>
    </lineage>
</organism>
<feature type="compositionally biased region" description="Polar residues" evidence="9">
    <location>
        <begin position="71"/>
        <end position="88"/>
    </location>
</feature>
<dbReference type="InterPro" id="IPR013260">
    <property type="entry name" value="mRNA_splic_SYF2"/>
</dbReference>
<reference evidence="10" key="1">
    <citation type="submission" date="2021-06" db="EMBL/GenBank/DDBJ databases">
        <authorList>
            <person name="Kallberg Y."/>
            <person name="Tangrot J."/>
            <person name="Rosling A."/>
        </authorList>
    </citation>
    <scope>NUCLEOTIDE SEQUENCE</scope>
    <source>
        <strain evidence="10">CL551</strain>
    </source>
</reference>
<feature type="compositionally biased region" description="Basic and acidic residues" evidence="9">
    <location>
        <begin position="666"/>
        <end position="726"/>
    </location>
</feature>
<sequence length="935" mass="106588">MPKRKPASEVPVQEVSSPKKPKQVIDNVFDVPTADVPVNNSPVEPTKKTTTRKPRTKKQALSQKPAVPETSLPQSEGEPSSSTQIPANTSQEPPPPETPSFAPDVIATPEKKPRKPRTKKQNANPDPLSINNLLIHTPQEPETAQIIPQFINVTNAVSVKKPENAEFMDQPMHHENNSTIHSSIATANQKEIESQEPTVVPQEQPVKKQRKTRTKKQELPQEHSITDDAISSSQQPNEFDNVINNAQQVFDVQMKPKTRTPKTRKSKVTEVANPQLNASSSALDNKDDTSIHDDDNAQKASSTKRGRPRKEKVPELTSHDDTNTSSNLVNESDEHTQKISTSKRGRPRKEKNPEIIPTSNEPETFSTVLSKEHDTTTAHAEEHLQRAPSSKRGRPRKVEQSLPDEYPVGTQSVHIGEERPAEEESASSKKRRGRPKKDDLSQDVTQSNDSTHGESFSEGNIHSTASTNHRQSDSFAANKSPGITKKRNKKLDSPQIHQLPEKIDHGEISKDLHPVSNQKWVNSSSVGAEKYDSHFENTYSNNQQHQFNKGVIQHTSYPKEEFQQYYGNSLDVLASVSVGDTMMQGISTDEHYATRNTFEERVKEPERATNIDASHYTSSQPQQSYEDTTKSSQMVESEKDTKSIEQGETMKVTSEDIVTTGDDSERESSKKPSPVEKMKSRFEHLQKLRSRKDEAEQANRQELYDEHQRKKINPRDKIRQERKREEAEKLLARQEAEEKGEDYERKQFWNYSVESVEKWEKKQEKKLKRSDIAFTDYNQVAHKKYKRMINDFTPDLASYNAKKETARASASLVTTEDGEVVPIDAESSFYRDANSLQYASVDDQPSREAIDRLVNDVEKQIDRREKFSRQKAVNEDDDITYINERNRKFNEKIGRFYDKYTQEIKENFERGTAMKPEVYLLMVPLNVPMYFPLEF</sequence>
<evidence type="ECO:0000256" key="6">
    <source>
        <dbReference type="ARBA" id="ARBA00022728"/>
    </source>
</evidence>
<evidence type="ECO:0000256" key="2">
    <source>
        <dbReference type="ARBA" id="ARBA00010028"/>
    </source>
</evidence>
<feature type="compositionally biased region" description="Polar residues" evidence="9">
    <location>
        <begin position="272"/>
        <end position="283"/>
    </location>
</feature>
<dbReference type="PANTHER" id="PTHR13264">
    <property type="entry name" value="GCIP-INTERACTING PROTEIN P29"/>
    <property type="match status" value="1"/>
</dbReference>
<evidence type="ECO:0000256" key="3">
    <source>
        <dbReference type="ARBA" id="ARBA00013557"/>
    </source>
</evidence>
<evidence type="ECO:0000313" key="11">
    <source>
        <dbReference type="Proteomes" id="UP000789342"/>
    </source>
</evidence>
<dbReference type="GO" id="GO:0006397">
    <property type="term" value="P:mRNA processing"/>
    <property type="evidence" value="ECO:0007669"/>
    <property type="project" value="UniProtKB-KW"/>
</dbReference>
<comment type="subcellular location">
    <subcellularLocation>
        <location evidence="1">Nucleus</location>
    </subcellularLocation>
</comment>
<evidence type="ECO:0000256" key="4">
    <source>
        <dbReference type="ARBA" id="ARBA00014745"/>
    </source>
</evidence>
<dbReference type="GO" id="GO:0008380">
    <property type="term" value="P:RNA splicing"/>
    <property type="evidence" value="ECO:0007669"/>
    <property type="project" value="UniProtKB-KW"/>
</dbReference>
<feature type="region of interest" description="Disordered" evidence="9">
    <location>
        <begin position="595"/>
        <end position="726"/>
    </location>
</feature>
<dbReference type="InterPro" id="IPR017956">
    <property type="entry name" value="AT_hook_DNA-bd_motif"/>
</dbReference>
<keyword evidence="5" id="KW-0507">mRNA processing</keyword>
<dbReference type="EMBL" id="CAJVPV010001296">
    <property type="protein sequence ID" value="CAG8492907.1"/>
    <property type="molecule type" value="Genomic_DNA"/>
</dbReference>
<comment type="similarity">
    <text evidence="2">Belongs to the SYF2 family.</text>
</comment>
<feature type="compositionally biased region" description="Polar residues" evidence="9">
    <location>
        <begin position="442"/>
        <end position="477"/>
    </location>
</feature>
<feature type="compositionally biased region" description="Polar residues" evidence="9">
    <location>
        <begin position="611"/>
        <end position="635"/>
    </location>
</feature>
<keyword evidence="6" id="KW-0747">Spliceosome</keyword>
<dbReference type="SMART" id="SM00384">
    <property type="entry name" value="AT_hook"/>
    <property type="match status" value="4"/>
</dbReference>
<dbReference type="PANTHER" id="PTHR13264:SF5">
    <property type="entry name" value="PRE-MRNA-SPLICING FACTOR SYF2"/>
    <property type="match status" value="1"/>
</dbReference>
<dbReference type="OrthoDB" id="199717at2759"/>
<name>A0A9N8ZG37_9GLOM</name>
<keyword evidence="11" id="KW-1185">Reference proteome</keyword>
<dbReference type="GO" id="GO:0003677">
    <property type="term" value="F:DNA binding"/>
    <property type="evidence" value="ECO:0007669"/>
    <property type="project" value="InterPro"/>
</dbReference>
<dbReference type="Pfam" id="PF08231">
    <property type="entry name" value="SYF2"/>
    <property type="match status" value="1"/>
</dbReference>
<feature type="compositionally biased region" description="Basic and acidic residues" evidence="9">
    <location>
        <begin position="215"/>
        <end position="226"/>
    </location>
</feature>
<dbReference type="Proteomes" id="UP000789342">
    <property type="component" value="Unassembled WGS sequence"/>
</dbReference>
<feature type="compositionally biased region" description="Basic and acidic residues" evidence="9">
    <location>
        <begin position="499"/>
        <end position="513"/>
    </location>
</feature>
<keyword evidence="7" id="KW-0508">mRNA splicing</keyword>
<feature type="compositionally biased region" description="Polar residues" evidence="9">
    <location>
        <begin position="121"/>
        <end position="132"/>
    </location>
</feature>
<feature type="compositionally biased region" description="Basic and acidic residues" evidence="9">
    <location>
        <begin position="595"/>
        <end position="609"/>
    </location>
</feature>
<evidence type="ECO:0000256" key="7">
    <source>
        <dbReference type="ARBA" id="ARBA00023187"/>
    </source>
</evidence>
<gene>
    <name evidence="10" type="ORF">AMORRO_LOCUS2864</name>
</gene>
<dbReference type="GO" id="GO:0071013">
    <property type="term" value="C:catalytic step 2 spliceosome"/>
    <property type="evidence" value="ECO:0007669"/>
    <property type="project" value="TreeGrafter"/>
</dbReference>
<dbReference type="GO" id="GO:0071014">
    <property type="term" value="C:post-mRNA release spliceosomal complex"/>
    <property type="evidence" value="ECO:0007669"/>
    <property type="project" value="TreeGrafter"/>
</dbReference>
<evidence type="ECO:0000256" key="8">
    <source>
        <dbReference type="ARBA" id="ARBA00023242"/>
    </source>
</evidence>
<evidence type="ECO:0000256" key="9">
    <source>
        <dbReference type="SAM" id="MobiDB-lite"/>
    </source>
</evidence>
<proteinExistence type="inferred from homology"/>
<feature type="region of interest" description="Disordered" evidence="9">
    <location>
        <begin position="1"/>
        <end position="132"/>
    </location>
</feature>
<feature type="compositionally biased region" description="Basic residues" evidence="9">
    <location>
        <begin position="49"/>
        <end position="58"/>
    </location>
</feature>